<protein>
    <submittedName>
        <fullName evidence="1">Uncharacterized protein</fullName>
    </submittedName>
</protein>
<accession>A0ABS8V489</accession>
<name>A0ABS8V489_DATST</name>
<evidence type="ECO:0000313" key="1">
    <source>
        <dbReference type="EMBL" id="MCD9641187.1"/>
    </source>
</evidence>
<keyword evidence="2" id="KW-1185">Reference proteome</keyword>
<dbReference type="EMBL" id="JACEIK010003301">
    <property type="protein sequence ID" value="MCD9641187.1"/>
    <property type="molecule type" value="Genomic_DNA"/>
</dbReference>
<proteinExistence type="predicted"/>
<sequence>MASNNSKKDIDRVKDPWSPEEDELLKNNLFRNMALEIGLLLVPGDLANLAGYGDATSYLLSLRYRSLQLLSRPNIVQLLDEPHSPPWGYFDSAERSFDKG</sequence>
<evidence type="ECO:0000313" key="2">
    <source>
        <dbReference type="Proteomes" id="UP000823775"/>
    </source>
</evidence>
<organism evidence="1 2">
    <name type="scientific">Datura stramonium</name>
    <name type="common">Jimsonweed</name>
    <name type="synonym">Common thornapple</name>
    <dbReference type="NCBI Taxonomy" id="4076"/>
    <lineage>
        <taxon>Eukaryota</taxon>
        <taxon>Viridiplantae</taxon>
        <taxon>Streptophyta</taxon>
        <taxon>Embryophyta</taxon>
        <taxon>Tracheophyta</taxon>
        <taxon>Spermatophyta</taxon>
        <taxon>Magnoliopsida</taxon>
        <taxon>eudicotyledons</taxon>
        <taxon>Gunneridae</taxon>
        <taxon>Pentapetalae</taxon>
        <taxon>asterids</taxon>
        <taxon>lamiids</taxon>
        <taxon>Solanales</taxon>
        <taxon>Solanaceae</taxon>
        <taxon>Solanoideae</taxon>
        <taxon>Datureae</taxon>
        <taxon>Datura</taxon>
    </lineage>
</organism>
<reference evidence="1 2" key="1">
    <citation type="journal article" date="2021" name="BMC Genomics">
        <title>Datura genome reveals duplications of psychoactive alkaloid biosynthetic genes and high mutation rate following tissue culture.</title>
        <authorList>
            <person name="Rajewski A."/>
            <person name="Carter-House D."/>
            <person name="Stajich J."/>
            <person name="Litt A."/>
        </authorList>
    </citation>
    <scope>NUCLEOTIDE SEQUENCE [LARGE SCALE GENOMIC DNA]</scope>
    <source>
        <strain evidence="1">AR-01</strain>
    </source>
</reference>
<comment type="caution">
    <text evidence="1">The sequence shown here is derived from an EMBL/GenBank/DDBJ whole genome shotgun (WGS) entry which is preliminary data.</text>
</comment>
<dbReference type="Proteomes" id="UP000823775">
    <property type="component" value="Unassembled WGS sequence"/>
</dbReference>
<gene>
    <name evidence="1" type="ORF">HAX54_027255</name>
</gene>